<keyword evidence="8" id="KW-1185">Reference proteome</keyword>
<dbReference type="InterPro" id="IPR005801">
    <property type="entry name" value="ADC_synthase"/>
</dbReference>
<sequence length="357" mass="37940">MQPFRLGERAGVVRGRIVGRIEALAEAVSDSAAATFVGAIPFDRREDGFLLTPEPTGPWTPGSGDPVRRPSVRLRQVPAPEDYAAQVDALTRRIAAAGDGLRKAVIARTLEIEAPDIIDPFFVHARLNGDATMRYCLPLPPLDGAPQRWLLGATPELLLSKRQGKIASHPLAGSARRSADAVEDRAAAERLLASGKDRHEHALVVEYVLDVLAPHCSHLHAPEGPSLEATQSMWHLGTRIEGVLKDPSTPCLDLVGLLHPTPAVAGVPLAAALVAIAETETIRRGFYAGAVGWANAAGDGAWHVTLRCSEIEGRHARLFAGAGIVADSVPQGEVEETEAKFQAMLSAFDCGPLPSPN</sequence>
<dbReference type="STRING" id="315423.SAMN04488020_11215"/>
<dbReference type="Proteomes" id="UP000193870">
    <property type="component" value="Unassembled WGS sequence"/>
</dbReference>
<dbReference type="AlphaFoldDB" id="A0A1Y5TKJ1"/>
<evidence type="ECO:0000259" key="6">
    <source>
        <dbReference type="Pfam" id="PF00425"/>
    </source>
</evidence>
<accession>A0A1Y5TKJ1</accession>
<dbReference type="Gene3D" id="3.60.120.10">
    <property type="entry name" value="Anthranilate synthase"/>
    <property type="match status" value="1"/>
</dbReference>
<evidence type="ECO:0000256" key="3">
    <source>
        <dbReference type="ARBA" id="ARBA00012824"/>
    </source>
</evidence>
<dbReference type="GO" id="GO:0008909">
    <property type="term" value="F:isochorismate synthase activity"/>
    <property type="evidence" value="ECO:0007669"/>
    <property type="project" value="UniProtKB-EC"/>
</dbReference>
<dbReference type="InterPro" id="IPR015890">
    <property type="entry name" value="Chorismate_C"/>
</dbReference>
<dbReference type="Pfam" id="PF00425">
    <property type="entry name" value="Chorismate_bind"/>
    <property type="match status" value="1"/>
</dbReference>
<evidence type="ECO:0000256" key="5">
    <source>
        <dbReference type="ARBA" id="ARBA00041564"/>
    </source>
</evidence>
<dbReference type="NCBIfam" id="TIGR00543">
    <property type="entry name" value="isochor_syn"/>
    <property type="match status" value="1"/>
</dbReference>
<evidence type="ECO:0000313" key="8">
    <source>
        <dbReference type="Proteomes" id="UP000193870"/>
    </source>
</evidence>
<proteinExistence type="inferred from homology"/>
<evidence type="ECO:0000256" key="4">
    <source>
        <dbReference type="ARBA" id="ARBA00023235"/>
    </source>
</evidence>
<dbReference type="GO" id="GO:0009697">
    <property type="term" value="P:salicylic acid biosynthetic process"/>
    <property type="evidence" value="ECO:0007669"/>
    <property type="project" value="TreeGrafter"/>
</dbReference>
<keyword evidence="4 7" id="KW-0413">Isomerase</keyword>
<evidence type="ECO:0000256" key="2">
    <source>
        <dbReference type="ARBA" id="ARBA00005297"/>
    </source>
</evidence>
<dbReference type="PANTHER" id="PTHR42839">
    <property type="entry name" value="ISOCHORISMATE SYNTHASE ENTC"/>
    <property type="match status" value="1"/>
</dbReference>
<comment type="similarity">
    <text evidence="2">Belongs to the isochorismate synthase family.</text>
</comment>
<organism evidence="7 8">
    <name type="scientific">Palleronia marisminoris</name>
    <dbReference type="NCBI Taxonomy" id="315423"/>
    <lineage>
        <taxon>Bacteria</taxon>
        <taxon>Pseudomonadati</taxon>
        <taxon>Pseudomonadota</taxon>
        <taxon>Alphaproteobacteria</taxon>
        <taxon>Rhodobacterales</taxon>
        <taxon>Roseobacteraceae</taxon>
        <taxon>Palleronia</taxon>
    </lineage>
</organism>
<dbReference type="EMBL" id="FWFV01000011">
    <property type="protein sequence ID" value="SLN64148.1"/>
    <property type="molecule type" value="Genomic_DNA"/>
</dbReference>
<evidence type="ECO:0000256" key="1">
    <source>
        <dbReference type="ARBA" id="ARBA00000799"/>
    </source>
</evidence>
<dbReference type="SUPFAM" id="SSF56322">
    <property type="entry name" value="ADC synthase"/>
    <property type="match status" value="1"/>
</dbReference>
<dbReference type="EC" id="5.4.4.2" evidence="3"/>
<dbReference type="InterPro" id="IPR004561">
    <property type="entry name" value="IsoChor_synthase"/>
</dbReference>
<feature type="domain" description="Chorismate-utilising enzyme C-terminal" evidence="6">
    <location>
        <begin position="80"/>
        <end position="340"/>
    </location>
</feature>
<evidence type="ECO:0000313" key="7">
    <source>
        <dbReference type="EMBL" id="SLN64148.1"/>
    </source>
</evidence>
<protein>
    <recommendedName>
        <fullName evidence="3">isochorismate synthase</fullName>
        <ecNumber evidence="3">5.4.4.2</ecNumber>
    </recommendedName>
    <alternativeName>
        <fullName evidence="5">Isochorismate mutase</fullName>
    </alternativeName>
</protein>
<gene>
    <name evidence="7" type="primary">dhbC</name>
    <name evidence="7" type="ORF">PAM7066_03189</name>
</gene>
<dbReference type="PANTHER" id="PTHR42839:SF2">
    <property type="entry name" value="ISOCHORISMATE SYNTHASE ENTC"/>
    <property type="match status" value="1"/>
</dbReference>
<reference evidence="7 8" key="1">
    <citation type="submission" date="2017-03" db="EMBL/GenBank/DDBJ databases">
        <authorList>
            <person name="Afonso C.L."/>
            <person name="Miller P.J."/>
            <person name="Scott M.A."/>
            <person name="Spackman E."/>
            <person name="Goraichik I."/>
            <person name="Dimitrov K.M."/>
            <person name="Suarez D.L."/>
            <person name="Swayne D.E."/>
        </authorList>
    </citation>
    <scope>NUCLEOTIDE SEQUENCE [LARGE SCALE GENOMIC DNA]</scope>
    <source>
        <strain evidence="7 8">CECT 7066</strain>
    </source>
</reference>
<name>A0A1Y5TKJ1_9RHOB</name>
<comment type="catalytic activity">
    <reaction evidence="1">
        <text>chorismate = isochorismate</text>
        <dbReference type="Rhea" id="RHEA:18985"/>
        <dbReference type="ChEBI" id="CHEBI:29748"/>
        <dbReference type="ChEBI" id="CHEBI:29780"/>
        <dbReference type="EC" id="5.4.4.2"/>
    </reaction>
</comment>